<gene>
    <name evidence="3" type="ORF">HF526_32815</name>
</gene>
<sequence length="163" mass="18432">MSGVEGRLAAAERGENPTVLARLKTGWAVIGDTQHLPGYCLLLYRGEANHLTDLPRAERADFLLDMSLLGEAVQNVCSALDPRFRRVNYEVLGNSWPHLHAHVHPRYDWEPAAHRSSPVWTYPDRKDPRHRLDSRHDALRTKLAEELMRITAEAGMGPVAEPR</sequence>
<dbReference type="SUPFAM" id="SSF54197">
    <property type="entry name" value="HIT-like"/>
    <property type="match status" value="1"/>
</dbReference>
<comment type="caution">
    <text evidence="3">The sequence shown here is derived from an EMBL/GenBank/DDBJ whole genome shotgun (WGS) entry which is preliminary data.</text>
</comment>
<evidence type="ECO:0000313" key="4">
    <source>
        <dbReference type="Proteomes" id="UP000820669"/>
    </source>
</evidence>
<dbReference type="Gene3D" id="3.30.428.10">
    <property type="entry name" value="HIT-like"/>
    <property type="match status" value="1"/>
</dbReference>
<keyword evidence="4" id="KW-1185">Reference proteome</keyword>
<dbReference type="RefSeq" id="WP_169385548.1">
    <property type="nucleotide sequence ID" value="NZ_JAAXLA010000116.1"/>
</dbReference>
<name>A0ABX1SKH9_9PSEU</name>
<protein>
    <submittedName>
        <fullName evidence="3">HIT domain-containing protein</fullName>
    </submittedName>
</protein>
<dbReference type="EMBL" id="JAAXLA010000116">
    <property type="protein sequence ID" value="NMI02042.1"/>
    <property type="molecule type" value="Genomic_DNA"/>
</dbReference>
<reference evidence="3 4" key="1">
    <citation type="submission" date="2020-04" db="EMBL/GenBank/DDBJ databases">
        <authorList>
            <person name="Klaysubun C."/>
            <person name="Duangmal K."/>
            <person name="Lipun K."/>
        </authorList>
    </citation>
    <scope>NUCLEOTIDE SEQUENCE [LARGE SCALE GENOMIC DNA]</scope>
    <source>
        <strain evidence="3 4">K10HN5</strain>
    </source>
</reference>
<dbReference type="InterPro" id="IPR011146">
    <property type="entry name" value="HIT-like"/>
</dbReference>
<evidence type="ECO:0000256" key="1">
    <source>
        <dbReference type="PROSITE-ProRule" id="PRU00464"/>
    </source>
</evidence>
<organism evidence="3 4">
    <name type="scientific">Pseudonocardia acidicola</name>
    <dbReference type="NCBI Taxonomy" id="2724939"/>
    <lineage>
        <taxon>Bacteria</taxon>
        <taxon>Bacillati</taxon>
        <taxon>Actinomycetota</taxon>
        <taxon>Actinomycetes</taxon>
        <taxon>Pseudonocardiales</taxon>
        <taxon>Pseudonocardiaceae</taxon>
        <taxon>Pseudonocardia</taxon>
    </lineage>
</organism>
<feature type="domain" description="HIT" evidence="2">
    <location>
        <begin position="7"/>
        <end position="114"/>
    </location>
</feature>
<dbReference type="Pfam" id="PF01230">
    <property type="entry name" value="HIT"/>
    <property type="match status" value="1"/>
</dbReference>
<evidence type="ECO:0000259" key="2">
    <source>
        <dbReference type="PROSITE" id="PS51084"/>
    </source>
</evidence>
<evidence type="ECO:0000313" key="3">
    <source>
        <dbReference type="EMBL" id="NMI02042.1"/>
    </source>
</evidence>
<proteinExistence type="predicted"/>
<dbReference type="Proteomes" id="UP000820669">
    <property type="component" value="Unassembled WGS sequence"/>
</dbReference>
<feature type="short sequence motif" description="Histidine triad motif" evidence="1">
    <location>
        <begin position="98"/>
        <end position="102"/>
    </location>
</feature>
<accession>A0ABX1SKH9</accession>
<dbReference type="PROSITE" id="PS51084">
    <property type="entry name" value="HIT_2"/>
    <property type="match status" value="1"/>
</dbReference>
<dbReference type="InterPro" id="IPR036265">
    <property type="entry name" value="HIT-like_sf"/>
</dbReference>